<sequence>MGALLIILLIIFVLLCMGIRIVPQGYVFVVENLGKYHATLQAGFHVIIPFIQRVAKRVSLKEQVADFPPQGVITKDNVIMQIDTVVYFKVADPKLYAYGAERPILALENLTATTLRNLVGELELDQTLTSRDNINSKMRVILDEATDPWGIKVGRVELKNIIPPEEIQRSMEKQMKAERDRRETLLEAEGHKQASITRAEGDKQALVLKAEAERDAAIARATGQAESIRLVYEAEAKGIEMLKEANMDERVLLIKKLEALEKMGDGRATKIVVPTDLATAAADLTFKTEMLGFGNNTPIDTKAVKPAKAKAEDPCCSDEDKGATTQHFAKGEHVDFQA</sequence>
<evidence type="ECO:0000313" key="7">
    <source>
        <dbReference type="EMBL" id="PHU33934.1"/>
    </source>
</evidence>
<evidence type="ECO:0000256" key="4">
    <source>
        <dbReference type="ARBA" id="ARBA00022989"/>
    </source>
</evidence>
<dbReference type="PRINTS" id="PR00721">
    <property type="entry name" value="STOMATIN"/>
</dbReference>
<evidence type="ECO:0000256" key="1">
    <source>
        <dbReference type="ARBA" id="ARBA00004167"/>
    </source>
</evidence>
<organism evidence="7 8">
    <name type="scientific">Pseudobutyrivibrio ruminis</name>
    <dbReference type="NCBI Taxonomy" id="46206"/>
    <lineage>
        <taxon>Bacteria</taxon>
        <taxon>Bacillati</taxon>
        <taxon>Bacillota</taxon>
        <taxon>Clostridia</taxon>
        <taxon>Lachnospirales</taxon>
        <taxon>Lachnospiraceae</taxon>
        <taxon>Pseudobutyrivibrio</taxon>
    </lineage>
</organism>
<evidence type="ECO:0000256" key="5">
    <source>
        <dbReference type="ARBA" id="ARBA00023136"/>
    </source>
</evidence>
<dbReference type="Pfam" id="PF01145">
    <property type="entry name" value="Band_7"/>
    <property type="match status" value="1"/>
</dbReference>
<dbReference type="Gene3D" id="3.30.479.30">
    <property type="entry name" value="Band 7 domain"/>
    <property type="match status" value="1"/>
</dbReference>
<evidence type="ECO:0000256" key="3">
    <source>
        <dbReference type="ARBA" id="ARBA00022692"/>
    </source>
</evidence>
<evidence type="ECO:0000259" key="6">
    <source>
        <dbReference type="SMART" id="SM00244"/>
    </source>
</evidence>
<feature type="domain" description="Band 7" evidence="6">
    <location>
        <begin position="17"/>
        <end position="175"/>
    </location>
</feature>
<dbReference type="PANTHER" id="PTHR43327">
    <property type="entry name" value="STOMATIN-LIKE PROTEIN 2, MITOCHONDRIAL"/>
    <property type="match status" value="1"/>
</dbReference>
<evidence type="ECO:0000313" key="8">
    <source>
        <dbReference type="Proteomes" id="UP000225889"/>
    </source>
</evidence>
<reference evidence="7 8" key="2">
    <citation type="submission" date="2017-10" db="EMBL/GenBank/DDBJ databases">
        <authorList>
            <person name="Banno H."/>
            <person name="Chua N.-H."/>
        </authorList>
    </citation>
    <scope>NUCLEOTIDE SEQUENCE [LARGE SCALE GENOMIC DNA]</scope>
    <source>
        <strain evidence="7 8">JK626</strain>
    </source>
</reference>
<keyword evidence="4" id="KW-1133">Transmembrane helix</keyword>
<comment type="similarity">
    <text evidence="2">Belongs to the band 7/mec-2 family.</text>
</comment>
<dbReference type="SUPFAM" id="SSF117892">
    <property type="entry name" value="Band 7/SPFH domain"/>
    <property type="match status" value="1"/>
</dbReference>
<name>A0A2G3DSG9_9FIRM</name>
<keyword evidence="3" id="KW-0812">Transmembrane</keyword>
<dbReference type="AlphaFoldDB" id="A0A2G3DSG9"/>
<dbReference type="CDD" id="cd08829">
    <property type="entry name" value="SPFH_paraslipin"/>
    <property type="match status" value="1"/>
</dbReference>
<proteinExistence type="inferred from homology"/>
<dbReference type="SMART" id="SM00244">
    <property type="entry name" value="PHB"/>
    <property type="match status" value="1"/>
</dbReference>
<dbReference type="InterPro" id="IPR001107">
    <property type="entry name" value="Band_7"/>
</dbReference>
<dbReference type="Proteomes" id="UP000225889">
    <property type="component" value="Unassembled WGS sequence"/>
</dbReference>
<dbReference type="InterPro" id="IPR050710">
    <property type="entry name" value="Band7/mec-2_domain"/>
</dbReference>
<dbReference type="InterPro" id="IPR018080">
    <property type="entry name" value="Band_7/stomatin-like_CS"/>
</dbReference>
<dbReference type="GO" id="GO:0098552">
    <property type="term" value="C:side of membrane"/>
    <property type="evidence" value="ECO:0007669"/>
    <property type="project" value="UniProtKB-ARBA"/>
</dbReference>
<gene>
    <name evidence="7" type="ORF">CSX01_12395</name>
</gene>
<dbReference type="RefSeq" id="WP_099392626.1">
    <property type="nucleotide sequence ID" value="NZ_PDYF01000045.1"/>
</dbReference>
<evidence type="ECO:0000256" key="2">
    <source>
        <dbReference type="ARBA" id="ARBA00008164"/>
    </source>
</evidence>
<dbReference type="EMBL" id="PDYF01000045">
    <property type="protein sequence ID" value="PHU33934.1"/>
    <property type="molecule type" value="Genomic_DNA"/>
</dbReference>
<keyword evidence="5" id="KW-0472">Membrane</keyword>
<dbReference type="GO" id="GO:0005886">
    <property type="term" value="C:plasma membrane"/>
    <property type="evidence" value="ECO:0007669"/>
    <property type="project" value="UniProtKB-ARBA"/>
</dbReference>
<dbReference type="InterPro" id="IPR036013">
    <property type="entry name" value="Band_7/SPFH_dom_sf"/>
</dbReference>
<comment type="caution">
    <text evidence="7">The sequence shown here is derived from an EMBL/GenBank/DDBJ whole genome shotgun (WGS) entry which is preliminary data.</text>
</comment>
<reference evidence="7 8" key="1">
    <citation type="submission" date="2017-10" db="EMBL/GenBank/DDBJ databases">
        <title>Resolving the taxonomy of Roseburia spp., Eubacterium rectale and Agathobacter spp. through phylogenomic analysis.</title>
        <authorList>
            <person name="Sheridan P.O."/>
            <person name="Walker A.W."/>
            <person name="Duncan S.H."/>
            <person name="Scott K.P."/>
            <person name="Toole P.W.O."/>
            <person name="Luis P."/>
            <person name="Flint H.J."/>
        </authorList>
    </citation>
    <scope>NUCLEOTIDE SEQUENCE [LARGE SCALE GENOMIC DNA]</scope>
    <source>
        <strain evidence="7 8">JK626</strain>
    </source>
</reference>
<dbReference type="InterPro" id="IPR001972">
    <property type="entry name" value="Stomatin_HflK_fam"/>
</dbReference>
<protein>
    <submittedName>
        <fullName evidence="7">Peptidase</fullName>
    </submittedName>
</protein>
<dbReference type="PANTHER" id="PTHR43327:SF10">
    <property type="entry name" value="STOMATIN-LIKE PROTEIN 2, MITOCHONDRIAL"/>
    <property type="match status" value="1"/>
</dbReference>
<accession>A0A2G3DSG9</accession>
<dbReference type="PROSITE" id="PS01270">
    <property type="entry name" value="BAND_7"/>
    <property type="match status" value="1"/>
</dbReference>
<comment type="subcellular location">
    <subcellularLocation>
        <location evidence="1">Membrane</location>
        <topology evidence="1">Single-pass membrane protein</topology>
    </subcellularLocation>
</comment>
<dbReference type="FunFam" id="3.30.479.30:FF:000004">
    <property type="entry name" value="Putative membrane protease family, stomatin"/>
    <property type="match status" value="1"/>
</dbReference>